<feature type="region of interest" description="Disordered" evidence="1">
    <location>
        <begin position="1"/>
        <end position="85"/>
    </location>
</feature>
<organism evidence="2 3">
    <name type="scientific">Streptomyces durocortorensis</name>
    <dbReference type="NCBI Taxonomy" id="2811104"/>
    <lineage>
        <taxon>Bacteria</taxon>
        <taxon>Bacillati</taxon>
        <taxon>Actinomycetota</taxon>
        <taxon>Actinomycetes</taxon>
        <taxon>Kitasatosporales</taxon>
        <taxon>Streptomycetaceae</taxon>
        <taxon>Streptomyces</taxon>
    </lineage>
</organism>
<proteinExistence type="predicted"/>
<keyword evidence="3" id="KW-1185">Reference proteome</keyword>
<accession>A0ABS2I5P7</accession>
<comment type="caution">
    <text evidence="2">The sequence shown here is derived from an EMBL/GenBank/DDBJ whole genome shotgun (WGS) entry which is preliminary data.</text>
</comment>
<gene>
    <name evidence="2" type="ORF">JS521_25745</name>
</gene>
<feature type="compositionally biased region" description="Basic and acidic residues" evidence="1">
    <location>
        <begin position="22"/>
        <end position="48"/>
    </location>
</feature>
<feature type="compositionally biased region" description="Basic residues" evidence="1">
    <location>
        <begin position="54"/>
        <end position="65"/>
    </location>
</feature>
<name>A0ABS2I5P7_9ACTN</name>
<evidence type="ECO:0000313" key="3">
    <source>
        <dbReference type="Proteomes" id="UP000712045"/>
    </source>
</evidence>
<evidence type="ECO:0000256" key="1">
    <source>
        <dbReference type="SAM" id="MobiDB-lite"/>
    </source>
</evidence>
<protein>
    <submittedName>
        <fullName evidence="2">Uncharacterized protein</fullName>
    </submittedName>
</protein>
<dbReference type="Proteomes" id="UP000712045">
    <property type="component" value="Unassembled WGS sequence"/>
</dbReference>
<dbReference type="RefSeq" id="WP_205085365.1">
    <property type="nucleotide sequence ID" value="NZ_JAFEUF010000170.1"/>
</dbReference>
<reference evidence="2 3" key="1">
    <citation type="submission" date="2021-02" db="EMBL/GenBank/DDBJ databases">
        <title>Genome Streptomyces sp. RHZ10.</title>
        <authorList>
            <person name="Besaury L."/>
        </authorList>
    </citation>
    <scope>NUCLEOTIDE SEQUENCE [LARGE SCALE GENOMIC DNA]</scope>
    <source>
        <strain evidence="2 3">RHZ10</strain>
    </source>
</reference>
<evidence type="ECO:0000313" key="2">
    <source>
        <dbReference type="EMBL" id="MBM7057172.1"/>
    </source>
</evidence>
<sequence length="133" mass="15200">MNSSRNTPPPPDMGGLTGDWAKLQELRRDKTPTSREPQQEQHQDKESEQPTGRRQSRPGRTRGGRKPPPAAADAIPTTVRFDPEESSQIDRFVLELRDDAGRRALDKAEVVRELIRMGMEHEPTRKALLRRLR</sequence>
<dbReference type="EMBL" id="JAFEUF010000170">
    <property type="protein sequence ID" value="MBM7057172.1"/>
    <property type="molecule type" value="Genomic_DNA"/>
</dbReference>